<accession>A0A345N2Q4</accession>
<dbReference type="Gene3D" id="2.60.120.20">
    <property type="match status" value="1"/>
</dbReference>
<proteinExistence type="predicted"/>
<dbReference type="InterPro" id="IPR029053">
    <property type="entry name" value="Viral_coat"/>
</dbReference>
<organism evidence="1 2">
    <name type="scientific">Circoviridae sp</name>
    <dbReference type="NCBI Taxonomy" id="1954248"/>
    <lineage>
        <taxon>Viruses</taxon>
        <taxon>Monodnaviria</taxon>
        <taxon>Shotokuvirae</taxon>
        <taxon>Cressdnaviricota</taxon>
        <taxon>Arfiviricetes</taxon>
        <taxon>Rohanvirales</taxon>
        <taxon>Nenyaviridae</taxon>
        <taxon>Galvornvirus</taxon>
        <taxon>Galvornvirus isengard</taxon>
    </lineage>
</organism>
<name>A0A345N2Q4_9VIRU</name>
<reference evidence="1 2" key="1">
    <citation type="submission" date="2018-07" db="EMBL/GenBank/DDBJ databases">
        <title>Uncovering a Universe of Circular DNA Viruses in Animal Metagenomes.</title>
        <authorList>
            <person name="Tisza M."/>
            <person name="Buck C."/>
            <person name="Pastrana D."/>
            <person name="Welch N."/>
            <person name="Peretti A."/>
        </authorList>
    </citation>
    <scope>NUCLEOTIDE SEQUENCE [LARGE SCALE GENOMIC DNA]</scope>
    <source>
        <strain evidence="1">Ctcb567</strain>
    </source>
</reference>
<evidence type="ECO:0000313" key="1">
    <source>
        <dbReference type="EMBL" id="AXH77904.1"/>
    </source>
</evidence>
<protein>
    <submittedName>
        <fullName evidence="1">Putative capsid protein</fullName>
    </submittedName>
</protein>
<keyword evidence="2" id="KW-1185">Reference proteome</keyword>
<dbReference type="EMBL" id="MH617708">
    <property type="protein sequence ID" value="AXH77904.1"/>
    <property type="molecule type" value="Genomic_DNA"/>
</dbReference>
<evidence type="ECO:0000313" key="2">
    <source>
        <dbReference type="Proteomes" id="UP000268430"/>
    </source>
</evidence>
<dbReference type="Proteomes" id="UP000268430">
    <property type="component" value="Segment"/>
</dbReference>
<sequence length="248" mass="27446">MVKRFYKKGRKTTKKKVSSNANFSKRVLSVINKQRELKVSKPVSQITEVNAEITTPDLIPIMPDIPQGDGEMNREGNEITLKKIVINAYYKQTFPILVNNDSRAMVRHMVLKQRGSNADDVINLAGTFDQNNLLENSGGYLGSIQDFNTPINKAGFVLRKQMKRVMSASVASVSEQSGGDLDSSYFMVTYTLTFGKGKKLRYKTGGASQPQAFPYFIAHSAAPLGSNTPLTQGAVQYTSTTTAYFYDS</sequence>